<dbReference type="OrthoDB" id="4757095at2759"/>
<accession>A0A9N9LSV0</accession>
<evidence type="ECO:0000313" key="3">
    <source>
        <dbReference type="Proteomes" id="UP000701801"/>
    </source>
</evidence>
<protein>
    <recommendedName>
        <fullName evidence="1">DUF7730 domain-containing protein</fullName>
    </recommendedName>
</protein>
<gene>
    <name evidence="2" type="ORF">HYALB_00012726</name>
</gene>
<feature type="domain" description="DUF7730" evidence="1">
    <location>
        <begin position="26"/>
        <end position="98"/>
    </location>
</feature>
<name>A0A9N9LSV0_9HELO</name>
<dbReference type="Proteomes" id="UP000701801">
    <property type="component" value="Unassembled WGS sequence"/>
</dbReference>
<dbReference type="Pfam" id="PF24864">
    <property type="entry name" value="DUF7730"/>
    <property type="match status" value="1"/>
</dbReference>
<evidence type="ECO:0000259" key="1">
    <source>
        <dbReference type="Pfam" id="PF24864"/>
    </source>
</evidence>
<keyword evidence="3" id="KW-1185">Reference proteome</keyword>
<comment type="caution">
    <text evidence="2">The sequence shown here is derived from an EMBL/GenBank/DDBJ whole genome shotgun (WGS) entry which is preliminary data.</text>
</comment>
<dbReference type="AlphaFoldDB" id="A0A9N9LSV0"/>
<reference evidence="2" key="1">
    <citation type="submission" date="2021-07" db="EMBL/GenBank/DDBJ databases">
        <authorList>
            <person name="Durling M."/>
        </authorList>
    </citation>
    <scope>NUCLEOTIDE SEQUENCE</scope>
</reference>
<dbReference type="InterPro" id="IPR056632">
    <property type="entry name" value="DUF7730"/>
</dbReference>
<sequence length="164" mass="18509">MTEYPMYSSTQNQDVNLEIEGGQMVSEDRWEACWGAFANVKVRSLVVEIHDYRERLPEQQLLQPLQRVRADRLEVVLPWPEGLATTGDFRNAGFAVRRHPEGVNLMIYNDVDKLSEAFIDTASPAGIASTLKVSFALGYSTHADSYNPSYFQASLLDILLLLKL</sequence>
<proteinExistence type="predicted"/>
<evidence type="ECO:0000313" key="2">
    <source>
        <dbReference type="EMBL" id="CAG8980645.1"/>
    </source>
</evidence>
<dbReference type="EMBL" id="CAJVRM010000403">
    <property type="protein sequence ID" value="CAG8980645.1"/>
    <property type="molecule type" value="Genomic_DNA"/>
</dbReference>
<organism evidence="2 3">
    <name type="scientific">Hymenoscyphus albidus</name>
    <dbReference type="NCBI Taxonomy" id="595503"/>
    <lineage>
        <taxon>Eukaryota</taxon>
        <taxon>Fungi</taxon>
        <taxon>Dikarya</taxon>
        <taxon>Ascomycota</taxon>
        <taxon>Pezizomycotina</taxon>
        <taxon>Leotiomycetes</taxon>
        <taxon>Helotiales</taxon>
        <taxon>Helotiaceae</taxon>
        <taxon>Hymenoscyphus</taxon>
    </lineage>
</organism>